<protein>
    <submittedName>
        <fullName evidence="1">Uncharacterized protein</fullName>
    </submittedName>
</protein>
<dbReference type="RefSeq" id="WP_268148831.1">
    <property type="nucleotide sequence ID" value="NZ_JAPPUW010000005.1"/>
</dbReference>
<dbReference type="Proteomes" id="UP001152766">
    <property type="component" value="Unassembled WGS sequence"/>
</dbReference>
<keyword evidence="2" id="KW-1185">Reference proteome</keyword>
<dbReference type="EMBL" id="SGUG01000009">
    <property type="protein sequence ID" value="MDG0862431.1"/>
    <property type="molecule type" value="Genomic_DNA"/>
</dbReference>
<proteinExistence type="predicted"/>
<accession>A0A9X4LG92</accession>
<evidence type="ECO:0000313" key="2">
    <source>
        <dbReference type="Proteomes" id="UP001152766"/>
    </source>
</evidence>
<sequence length="69" mass="7461">MSIAIQPDEPEGGFDALGVDKDAVVVFSHLQKSVLRLAKPIFDGEEALPSFRSSYGLALHFCQLTARLG</sequence>
<name>A0A9X4LG92_9BURK</name>
<evidence type="ECO:0000313" key="1">
    <source>
        <dbReference type="EMBL" id="MDG0862431.1"/>
    </source>
</evidence>
<dbReference type="AlphaFoldDB" id="A0A9X4LG92"/>
<gene>
    <name evidence="1" type="ORF">EXJ73_08095</name>
</gene>
<reference evidence="1" key="1">
    <citation type="submission" date="2019-02" db="EMBL/GenBank/DDBJ databases">
        <title>Draft genome of the type strain Pelomonas aquatica CCUG 52575T.</title>
        <authorList>
            <person name="Gomila M."/>
            <person name="Lalucat J."/>
        </authorList>
    </citation>
    <scope>NUCLEOTIDE SEQUENCE</scope>
    <source>
        <strain evidence="1">CCUG 52575</strain>
    </source>
</reference>
<organism evidence="1 2">
    <name type="scientific">Pelomonas aquatica</name>
    <dbReference type="NCBI Taxonomy" id="431058"/>
    <lineage>
        <taxon>Bacteria</taxon>
        <taxon>Pseudomonadati</taxon>
        <taxon>Pseudomonadota</taxon>
        <taxon>Betaproteobacteria</taxon>
        <taxon>Burkholderiales</taxon>
        <taxon>Sphaerotilaceae</taxon>
        <taxon>Roseateles</taxon>
    </lineage>
</organism>
<comment type="caution">
    <text evidence="1">The sequence shown here is derived from an EMBL/GenBank/DDBJ whole genome shotgun (WGS) entry which is preliminary data.</text>
</comment>